<dbReference type="RefSeq" id="WP_013855024.1">
    <property type="nucleotide sequence ID" value="NZ_CP123735.1"/>
</dbReference>
<dbReference type="Proteomes" id="UP000181860">
    <property type="component" value="Unassembled WGS sequence"/>
</dbReference>
<dbReference type="SUPFAM" id="SSF47413">
    <property type="entry name" value="lambda repressor-like DNA-binding domains"/>
    <property type="match status" value="1"/>
</dbReference>
<dbReference type="InterPro" id="IPR010982">
    <property type="entry name" value="Lambda_DNA-bd_dom_sf"/>
</dbReference>
<accession>A0AAX3UC92</accession>
<dbReference type="EMBL" id="FMXC01000011">
    <property type="protein sequence ID" value="SDA53623.1"/>
    <property type="molecule type" value="Genomic_DNA"/>
</dbReference>
<keyword evidence="3" id="KW-1185">Reference proteome</keyword>
<reference evidence="2" key="3">
    <citation type="submission" date="2023-04" db="EMBL/GenBank/DDBJ databases">
        <authorList>
            <person name="Wang Y."/>
        </authorList>
    </citation>
    <scope>NUCLEOTIDE SEQUENCE</scope>
    <source>
        <strain evidence="2">ZW18</strain>
    </source>
</reference>
<dbReference type="Gene3D" id="1.25.40.400">
    <property type="match status" value="1"/>
</dbReference>
<sequence>MTIGELLKDERLAKAKTQKEWVGDIISTSYYAKVEKNKHRITAEDLLALLRRNHIDSSDFFQRLENNQDLIHEQEQTWSHMATDAVYHHDIPTLKNIVQSIKDSELPQDKKEEDALEVEGMIETLRIDYEKDYQPNLELQQKLKERIFSIPNFTKLKLQLYCDFMGFYDLDANKQIIKQIIKETANTTDNQIMLAVSAIINNFISASMSANHYDDLDYYISIVEKMPQIPELYLIKSSIAVHKYLIEYHFEKDEKYIDYCQKIAESYQLTGMKDFGKNVAAFIEQEKKKADISKK</sequence>
<dbReference type="EMBL" id="CP123735">
    <property type="protein sequence ID" value="WGO85297.1"/>
    <property type="molecule type" value="Genomic_DNA"/>
</dbReference>
<protein>
    <submittedName>
        <fullName evidence="2">Helix-turn-helix transcriptional regulator</fullName>
    </submittedName>
</protein>
<dbReference type="GO" id="GO:0003677">
    <property type="term" value="F:DNA binding"/>
    <property type="evidence" value="ECO:0007669"/>
    <property type="project" value="InterPro"/>
</dbReference>
<evidence type="ECO:0000313" key="2">
    <source>
        <dbReference type="EMBL" id="WGO85297.1"/>
    </source>
</evidence>
<dbReference type="Proteomes" id="UP001242513">
    <property type="component" value="Chromosome"/>
</dbReference>
<evidence type="ECO:0000313" key="4">
    <source>
        <dbReference type="Proteomes" id="UP001242513"/>
    </source>
</evidence>
<organism evidence="2 4">
    <name type="scientific">Lactobacillus kefiranofaciens</name>
    <dbReference type="NCBI Taxonomy" id="267818"/>
    <lineage>
        <taxon>Bacteria</taxon>
        <taxon>Bacillati</taxon>
        <taxon>Bacillota</taxon>
        <taxon>Bacilli</taxon>
        <taxon>Lactobacillales</taxon>
        <taxon>Lactobacillaceae</taxon>
        <taxon>Lactobacillus</taxon>
    </lineage>
</organism>
<proteinExistence type="predicted"/>
<dbReference type="PANTHER" id="PTHR37038">
    <property type="entry name" value="TRANSCRIPTIONAL REGULATOR-RELATED"/>
    <property type="match status" value="1"/>
</dbReference>
<evidence type="ECO:0000313" key="3">
    <source>
        <dbReference type="Proteomes" id="UP000181860"/>
    </source>
</evidence>
<name>A0AAX3UC92_9LACO</name>
<gene>
    <name evidence="2" type="ORF">QEJ78_07880</name>
    <name evidence="1" type="ORF">SAMN02983011_01188</name>
</gene>
<reference evidence="1 3" key="1">
    <citation type="submission" date="2016-10" db="EMBL/GenBank/DDBJ databases">
        <authorList>
            <person name="Varghese N."/>
            <person name="Submissions S."/>
        </authorList>
    </citation>
    <scope>NUCLEOTIDE SEQUENCE [LARGE SCALE GENOMIC DNA]</scope>
    <source>
        <strain evidence="1 3">ATCC 43761</strain>
    </source>
</reference>
<dbReference type="Gene3D" id="1.10.260.40">
    <property type="entry name" value="lambda repressor-like DNA-binding domains"/>
    <property type="match status" value="1"/>
</dbReference>
<evidence type="ECO:0000313" key="1">
    <source>
        <dbReference type="EMBL" id="SDA53623.1"/>
    </source>
</evidence>
<reference evidence="2" key="2">
    <citation type="journal article" date="2022" name="Food Funct.">
        <title>Lactobacillus kefiranofaciens ZW18 from Kefir enhances the anti-tumor effect of anti-programmed cell death 1 (PD-1) immunotherapy by modulating the gut microbiota.</title>
        <authorList>
            <person name="Zhao J."/>
            <person name="Wang Y."/>
            <person name="Wang J."/>
            <person name="Lv M."/>
            <person name="Zhou C."/>
            <person name="Jia L."/>
            <person name="Geng W."/>
        </authorList>
    </citation>
    <scope>NUCLEOTIDE SEQUENCE</scope>
    <source>
        <strain evidence="2">ZW18</strain>
    </source>
</reference>
<dbReference type="AlphaFoldDB" id="A0AAX3UC92"/>
<dbReference type="InterPro" id="IPR053163">
    <property type="entry name" value="HTH-type_regulator_Rgg"/>
</dbReference>